<dbReference type="Proteomes" id="UP001523543">
    <property type="component" value="Unassembled WGS sequence"/>
</dbReference>
<dbReference type="PROSITE" id="PS51257">
    <property type="entry name" value="PROKAR_LIPOPROTEIN"/>
    <property type="match status" value="1"/>
</dbReference>
<evidence type="ECO:0000313" key="6">
    <source>
        <dbReference type="EMBL" id="MCP1244515.1"/>
    </source>
</evidence>
<dbReference type="EMBL" id="LHZA01000157">
    <property type="protein sequence ID" value="KXU91733.1"/>
    <property type="molecule type" value="Genomic_DNA"/>
</dbReference>
<dbReference type="Proteomes" id="UP000075473">
    <property type="component" value="Unassembled WGS sequence"/>
</dbReference>
<proteinExistence type="predicted"/>
<dbReference type="RefSeq" id="WP_062140073.1">
    <property type="nucleotide sequence ID" value="NZ_JAMYZR010000001.1"/>
</dbReference>
<evidence type="ECO:0000313" key="5">
    <source>
        <dbReference type="EMBL" id="KXV77493.1"/>
    </source>
</evidence>
<name>A0A149UYP8_9PROT</name>
<evidence type="ECO:0000313" key="10">
    <source>
        <dbReference type="Proteomes" id="UP001523543"/>
    </source>
</evidence>
<organism evidence="4 7">
    <name type="scientific">Acetobacter cerevisiae</name>
    <dbReference type="NCBI Taxonomy" id="178900"/>
    <lineage>
        <taxon>Bacteria</taxon>
        <taxon>Pseudomonadati</taxon>
        <taxon>Pseudomonadota</taxon>
        <taxon>Alphaproteobacteria</taxon>
        <taxon>Acetobacterales</taxon>
        <taxon>Acetobacteraceae</taxon>
        <taxon>Acetobacter</taxon>
    </lineage>
</organism>
<reference evidence="7 8" key="1">
    <citation type="submission" date="2015-06" db="EMBL/GenBank/DDBJ databases">
        <title>Improved classification and identification of acetic acid bacteria using matrix-assisted laser desorption/ionization time-of-flight mass spectrometry; Gluconobacter nephelii and Gluconobacter uchimurae are later heterotypic synonyms of Gluconobacter japonicus and Gluconobacter oxydans, respectively.</title>
        <authorList>
            <person name="Li L."/>
            <person name="Cleenwerck I."/>
            <person name="De Vuyst L."/>
            <person name="Vandamme P."/>
        </authorList>
    </citation>
    <scope>NUCLEOTIDE SEQUENCE [LARGE SCALE GENOMIC DNA]</scope>
    <source>
        <strain evidence="5 8">LMG 1545</strain>
        <strain evidence="4 7">LMG 1608</strain>
        <strain evidence="3 9">LMG 1625</strain>
    </source>
</reference>
<evidence type="ECO:0000313" key="3">
    <source>
        <dbReference type="EMBL" id="KXU91733.1"/>
    </source>
</evidence>
<keyword evidence="2" id="KW-0732">Signal</keyword>
<feature type="region of interest" description="Disordered" evidence="1">
    <location>
        <begin position="84"/>
        <end position="178"/>
    </location>
</feature>
<dbReference type="EMBL" id="LIAA01000032">
    <property type="protein sequence ID" value="KXV77493.1"/>
    <property type="molecule type" value="Genomic_DNA"/>
</dbReference>
<gene>
    <name evidence="3" type="ORF">AD928_13495</name>
    <name evidence="4" type="ORF">AD952_00265</name>
    <name evidence="5" type="ORF">AD954_07425</name>
    <name evidence="6" type="ORF">NKW54_00965</name>
</gene>
<evidence type="ECO:0008006" key="11">
    <source>
        <dbReference type="Google" id="ProtNLM"/>
    </source>
</evidence>
<dbReference type="AlphaFoldDB" id="A0A149UYP8"/>
<feature type="chain" id="PRO_5014247902" description="DUF3035 domain-containing protein" evidence="2">
    <location>
        <begin position="21"/>
        <end position="178"/>
    </location>
</feature>
<dbReference type="EMBL" id="JAMYZR010000001">
    <property type="protein sequence ID" value="MCP1244515.1"/>
    <property type="molecule type" value="Genomic_DNA"/>
</dbReference>
<evidence type="ECO:0000313" key="4">
    <source>
        <dbReference type="EMBL" id="KXV73081.1"/>
    </source>
</evidence>
<sequence>MRKAALVGLCLVLSGCSGFGKFVSDTATLPGENPNAPSGDNLNMRRVHGYSTAETPLLPAGGDIWPGPPAPLPTLEDVEKDRAGTILGGVPNSGGKQLQDGGEMSVGEPDGMPDTSQSITGKLPDAEPDAAAKYGAQRGSASTIEIPNGDGTVTLIHPDGSVSTTQAKKSEAPATPRH</sequence>
<evidence type="ECO:0000313" key="7">
    <source>
        <dbReference type="Proteomes" id="UP000075312"/>
    </source>
</evidence>
<comment type="caution">
    <text evidence="4">The sequence shown here is derived from an EMBL/GenBank/DDBJ whole genome shotgun (WGS) entry which is preliminary data.</text>
</comment>
<feature type="signal peptide" evidence="2">
    <location>
        <begin position="1"/>
        <end position="20"/>
    </location>
</feature>
<evidence type="ECO:0000256" key="1">
    <source>
        <dbReference type="SAM" id="MobiDB-lite"/>
    </source>
</evidence>
<dbReference type="Proteomes" id="UP000075462">
    <property type="component" value="Unassembled WGS sequence"/>
</dbReference>
<evidence type="ECO:0000313" key="9">
    <source>
        <dbReference type="Proteomes" id="UP000075473"/>
    </source>
</evidence>
<protein>
    <recommendedName>
        <fullName evidence="11">DUF3035 domain-containing protein</fullName>
    </recommendedName>
</protein>
<dbReference type="OrthoDB" id="7283399at2"/>
<keyword evidence="10" id="KW-1185">Reference proteome</keyword>
<evidence type="ECO:0000313" key="8">
    <source>
        <dbReference type="Proteomes" id="UP000075462"/>
    </source>
</evidence>
<evidence type="ECO:0000256" key="2">
    <source>
        <dbReference type="SAM" id="SignalP"/>
    </source>
</evidence>
<dbReference type="EMBL" id="LHZY01000001">
    <property type="protein sequence ID" value="KXV73081.1"/>
    <property type="molecule type" value="Genomic_DNA"/>
</dbReference>
<accession>A0A149UYP8</accession>
<dbReference type="PATRIC" id="fig|178900.5.peg.449"/>
<reference evidence="6 10" key="2">
    <citation type="submission" date="2022-06" db="EMBL/GenBank/DDBJ databases">
        <title>Acetobacer genomes from food samples.</title>
        <authorList>
            <person name="Sombolestani A."/>
        </authorList>
    </citation>
    <scope>NUCLEOTIDE SEQUENCE [LARGE SCALE GENOMIC DNA]</scope>
    <source>
        <strain evidence="6 10">R-83281</strain>
    </source>
</reference>
<dbReference type="Proteomes" id="UP000075312">
    <property type="component" value="Unassembled WGS sequence"/>
</dbReference>